<organism evidence="1">
    <name type="scientific">Attheya septentrionalis</name>
    <dbReference type="NCBI Taxonomy" id="420275"/>
    <lineage>
        <taxon>Eukaryota</taxon>
        <taxon>Sar</taxon>
        <taxon>Stramenopiles</taxon>
        <taxon>Ochrophyta</taxon>
        <taxon>Bacillariophyta</taxon>
        <taxon>Coscinodiscophyceae</taxon>
        <taxon>Chaetocerotophycidae</taxon>
        <taxon>Chaetocerotales</taxon>
        <taxon>Attheyaceae</taxon>
        <taxon>Attheya</taxon>
    </lineage>
</organism>
<dbReference type="EMBL" id="HBHQ01008885">
    <property type="protein sequence ID" value="CAD9814160.1"/>
    <property type="molecule type" value="Transcribed_RNA"/>
</dbReference>
<gene>
    <name evidence="1" type="ORF">ASEP1449_LOCUS5985</name>
</gene>
<name>A0A7S2XLB9_9STRA</name>
<reference evidence="1" key="1">
    <citation type="submission" date="2021-01" db="EMBL/GenBank/DDBJ databases">
        <authorList>
            <person name="Corre E."/>
            <person name="Pelletier E."/>
            <person name="Niang G."/>
            <person name="Scheremetjew M."/>
            <person name="Finn R."/>
            <person name="Kale V."/>
            <person name="Holt S."/>
            <person name="Cochrane G."/>
            <person name="Meng A."/>
            <person name="Brown T."/>
            <person name="Cohen L."/>
        </authorList>
    </citation>
    <scope>NUCLEOTIDE SEQUENCE</scope>
    <source>
        <strain evidence="1">CCMP2084</strain>
    </source>
</reference>
<sequence>MVSRRQLVTLSVLCGACGYIPVASSFSGLVELSRRKSCRQQQTLLYSKWGGPRTGVRLPLLDVSDESSWILPLPSSHLPAPLTTPYVYGMSVHRPVHRMLMDNAVSEAKAEKILSGASTSTPPAALFGHVAWRDPLTSTSDDKMENHSLLGAIGCATEILAMDKKGSDAEDNSDDDKTADSVTCLVRGSFRFVVKEVVQIFPYPVAIVDQLVDRHDQAPSTVFQDPDEMYSDLSVDDIISRIKQAMDTLLERRLEPPPTLSPLEQSILEQVNTASPLNLKNAMNQEEAQEMTAVWDVFIDSVLEDYLFALGIMAAEIGQANNELRTQMLIETNGVQRLRIVLKELDRQNGLASAQKLAETIVEESSDPDEKELKVGTPEMPPWTKSIQIGMRVEYYWSEADGWCAGAVAEKPMKVVDELIITVLFDDGETHRLPFHPEEKVRWRPPQ</sequence>
<dbReference type="AlphaFoldDB" id="A0A7S2XLB9"/>
<evidence type="ECO:0000313" key="1">
    <source>
        <dbReference type="EMBL" id="CAD9814160.1"/>
    </source>
</evidence>
<protein>
    <submittedName>
        <fullName evidence="1">Uncharacterized protein</fullName>
    </submittedName>
</protein>
<accession>A0A7S2XLB9</accession>
<proteinExistence type="predicted"/>